<evidence type="ECO:0000256" key="9">
    <source>
        <dbReference type="SAM" id="MobiDB-lite"/>
    </source>
</evidence>
<gene>
    <name evidence="8 11" type="primary">GET1</name>
    <name evidence="11" type="ORF">MFIFM68171_03175</name>
</gene>
<comment type="similarity">
    <text evidence="2 8">Belongs to the WRB/GET1 family.</text>
</comment>
<dbReference type="Proteomes" id="UP001628179">
    <property type="component" value="Unassembled WGS sequence"/>
</dbReference>
<evidence type="ECO:0000256" key="2">
    <source>
        <dbReference type="ARBA" id="ARBA00010799"/>
    </source>
</evidence>
<keyword evidence="6 8" id="KW-1133">Transmembrane helix</keyword>
<evidence type="ECO:0000256" key="6">
    <source>
        <dbReference type="ARBA" id="ARBA00022989"/>
    </source>
</evidence>
<dbReference type="PANTHER" id="PTHR42650">
    <property type="entry name" value="TAIL-ANCHORED PROTEIN INSERTION RECEPTOR WRB"/>
    <property type="match status" value="1"/>
</dbReference>
<dbReference type="InterPro" id="IPR029012">
    <property type="entry name" value="Helix_hairpin_bin_sf"/>
</dbReference>
<dbReference type="InterPro" id="IPR027538">
    <property type="entry name" value="Get1_fungi"/>
</dbReference>
<dbReference type="Gene3D" id="1.10.287.660">
    <property type="entry name" value="Helix hairpin bin"/>
    <property type="match status" value="1"/>
</dbReference>
<dbReference type="GeneID" id="98173919"/>
<keyword evidence="7 8" id="KW-0472">Membrane</keyword>
<evidence type="ECO:0000256" key="1">
    <source>
        <dbReference type="ARBA" id="ARBA00004477"/>
    </source>
</evidence>
<keyword evidence="4 8" id="KW-0812">Transmembrane</keyword>
<protein>
    <submittedName>
        <fullName evidence="11">GET complex subunit get1</fullName>
    </submittedName>
</protein>
<feature type="transmembrane region" description="Helical" evidence="10">
    <location>
        <begin position="160"/>
        <end position="185"/>
    </location>
</feature>
<accession>A0ABQ0G5B9</accession>
<evidence type="ECO:0000256" key="5">
    <source>
        <dbReference type="ARBA" id="ARBA00022824"/>
    </source>
</evidence>
<keyword evidence="3 8" id="KW-0813">Transport</keyword>
<evidence type="ECO:0000256" key="4">
    <source>
        <dbReference type="ARBA" id="ARBA00022692"/>
    </source>
</evidence>
<organism evidence="11 12">
    <name type="scientific">Madurella fahalii</name>
    <dbReference type="NCBI Taxonomy" id="1157608"/>
    <lineage>
        <taxon>Eukaryota</taxon>
        <taxon>Fungi</taxon>
        <taxon>Dikarya</taxon>
        <taxon>Ascomycota</taxon>
        <taxon>Pezizomycotina</taxon>
        <taxon>Sordariomycetes</taxon>
        <taxon>Sordariomycetidae</taxon>
        <taxon>Sordariales</taxon>
        <taxon>Sordariales incertae sedis</taxon>
        <taxon>Madurella</taxon>
    </lineage>
</organism>
<comment type="caution">
    <text evidence="11">The sequence shown here is derived from an EMBL/GenBank/DDBJ whole genome shotgun (WGS) entry which is preliminary data.</text>
</comment>
<dbReference type="HAMAP" id="MF_03113">
    <property type="entry name" value="Get1"/>
    <property type="match status" value="1"/>
</dbReference>
<dbReference type="RefSeq" id="XP_070914697.1">
    <property type="nucleotide sequence ID" value="XM_071058596.1"/>
</dbReference>
<feature type="transmembrane region" description="Helical" evidence="10">
    <location>
        <begin position="119"/>
        <end position="140"/>
    </location>
</feature>
<feature type="transmembrane region" description="Helical" evidence="10">
    <location>
        <begin position="6"/>
        <end position="30"/>
    </location>
</feature>
<keyword evidence="12" id="KW-1185">Reference proteome</keyword>
<dbReference type="Pfam" id="PF04420">
    <property type="entry name" value="CHD5"/>
    <property type="match status" value="1"/>
</dbReference>
<feature type="topological domain" description="Lumenal" evidence="8">
    <location>
        <begin position="1"/>
        <end position="4"/>
    </location>
</feature>
<dbReference type="InterPro" id="IPR028945">
    <property type="entry name" value="Get1"/>
</dbReference>
<evidence type="ECO:0000313" key="12">
    <source>
        <dbReference type="Proteomes" id="UP001628179"/>
    </source>
</evidence>
<dbReference type="EMBL" id="BAAFSV010000002">
    <property type="protein sequence ID" value="GAB1312965.1"/>
    <property type="molecule type" value="Genomic_DNA"/>
</dbReference>
<sequence length="218" mass="24758">MPSLLVVIFVIELVVQLVNTIGATTINNLLWRFYLSLPTPVAQEFADQRKKQKAYLSVRHDLNATSSQDEFAKWAKLRRQHDKLLDELEKKKSALDASRASFDRYLTAARLISTRGMQLFLPMWYGRQPIFWLPYGWFPYYVEWFASFPRAPLGSVSVTVWQLACTGMLALAMETVVAIMGLIMAGKQSQKQKQKQKQKQPVPAAATGAESGESKKEL</sequence>
<feature type="topological domain" description="Cytoplasmic" evidence="8">
    <location>
        <begin position="173"/>
        <end position="218"/>
    </location>
</feature>
<dbReference type="PANTHER" id="PTHR42650:SF1">
    <property type="entry name" value="GUIDED ENTRY OF TAIL-ANCHORED PROTEINS FACTOR 1"/>
    <property type="match status" value="1"/>
</dbReference>
<feature type="region of interest" description="Disordered" evidence="9">
    <location>
        <begin position="190"/>
        <end position="218"/>
    </location>
</feature>
<evidence type="ECO:0000313" key="11">
    <source>
        <dbReference type="EMBL" id="GAB1312965.1"/>
    </source>
</evidence>
<evidence type="ECO:0000256" key="10">
    <source>
        <dbReference type="SAM" id="Phobius"/>
    </source>
</evidence>
<evidence type="ECO:0000256" key="3">
    <source>
        <dbReference type="ARBA" id="ARBA00022448"/>
    </source>
</evidence>
<comment type="caution">
    <text evidence="8">Lacks conserved residue(s) required for the propagation of feature annotation.</text>
</comment>
<name>A0ABQ0G5B9_9PEZI</name>
<evidence type="ECO:0000256" key="8">
    <source>
        <dbReference type="HAMAP-Rule" id="MF_03113"/>
    </source>
</evidence>
<keyword evidence="5 8" id="KW-0256">Endoplasmic reticulum</keyword>
<evidence type="ECO:0000256" key="7">
    <source>
        <dbReference type="ARBA" id="ARBA00023136"/>
    </source>
</evidence>
<reference evidence="11 12" key="1">
    <citation type="submission" date="2024-09" db="EMBL/GenBank/DDBJ databases">
        <title>Itraconazole resistance in Madurella fahalii resulting from another homologue of gene encoding cytochrome P450 14-alpha sterol demethylase (CYP51).</title>
        <authorList>
            <person name="Yoshioka I."/>
            <person name="Fahal A.H."/>
            <person name="Kaneko S."/>
            <person name="Yaguchi T."/>
        </authorList>
    </citation>
    <scope>NUCLEOTIDE SEQUENCE [LARGE SCALE GENOMIC DNA]</scope>
    <source>
        <strain evidence="11 12">IFM 68171</strain>
    </source>
</reference>
<comment type="subcellular location">
    <subcellularLocation>
        <location evidence="1">Endoplasmic reticulum membrane</location>
        <topology evidence="1">Multi-pass membrane protein</topology>
    </subcellularLocation>
</comment>
<proteinExistence type="inferred from homology"/>